<protein>
    <submittedName>
        <fullName evidence="8">Chloride intracellular channel protein 4</fullName>
    </submittedName>
</protein>
<keyword evidence="3" id="KW-0812">Transmembrane</keyword>
<feature type="region of interest" description="Disordered" evidence="6">
    <location>
        <begin position="269"/>
        <end position="292"/>
    </location>
</feature>
<comment type="similarity">
    <text evidence="2">Belongs to the chloride channel CLIC family.</text>
</comment>
<evidence type="ECO:0000256" key="1">
    <source>
        <dbReference type="ARBA" id="ARBA00004167"/>
    </source>
</evidence>
<accession>A0A7L7T088</accession>
<comment type="subcellular location">
    <subcellularLocation>
        <location evidence="1">Membrane</location>
        <topology evidence="1">Single-pass membrane protein</topology>
    </subcellularLocation>
</comment>
<evidence type="ECO:0000256" key="6">
    <source>
        <dbReference type="SAM" id="MobiDB-lite"/>
    </source>
</evidence>
<dbReference type="Pfam" id="PF22441">
    <property type="entry name" value="CLIC-like_N"/>
    <property type="match status" value="1"/>
</dbReference>
<dbReference type="InterPro" id="IPR053823">
    <property type="entry name" value="CLIC_N"/>
</dbReference>
<sequence>MSDDKPFYEPQESDEDPKPKFELYIKASSIDGEMKGSCPICQQWFMIAYLLAEQKNASFKVFTVQANTPPQTFKDKVQSKIFPVVIGTSGKNVNGQDISGIVYDNYDDVEKFFESINFNCPKLKRTQQANVASLKIFEDLYKNFNLFLQNPSSDGKKLLSDLRNLNSHLQMQETPFLTGPSLAYADCVLLPKLQHIRLAGEQYRDFKIPEEFTAIWDYMERGYQTTAFSATLPSDQDIVKHYEMRAAGKGIKGRPTLQKQTYTMSVPKRVPTTTVNGGGDGEGSNGMDESGE</sequence>
<keyword evidence="5" id="KW-0472">Membrane</keyword>
<dbReference type="Pfam" id="PF13410">
    <property type="entry name" value="GST_C_2"/>
    <property type="match status" value="1"/>
</dbReference>
<evidence type="ECO:0000256" key="2">
    <source>
        <dbReference type="ARBA" id="ARBA00007655"/>
    </source>
</evidence>
<dbReference type="Gene3D" id="3.40.30.10">
    <property type="entry name" value="Glutaredoxin"/>
    <property type="match status" value="1"/>
</dbReference>
<dbReference type="AlphaFoldDB" id="A0A7L7T088"/>
<dbReference type="InterPro" id="IPR036282">
    <property type="entry name" value="Glutathione-S-Trfase_C_sf"/>
</dbReference>
<dbReference type="PANTHER" id="PTHR43920">
    <property type="entry name" value="CHLORIDE INTRACELLULAR CHANNEL, ISOFORM A"/>
    <property type="match status" value="1"/>
</dbReference>
<dbReference type="SUPFAM" id="SSF47616">
    <property type="entry name" value="GST C-terminal domain-like"/>
    <property type="match status" value="1"/>
</dbReference>
<dbReference type="Gene3D" id="1.20.1050.10">
    <property type="match status" value="1"/>
</dbReference>
<feature type="domain" description="CLIC N-terminal" evidence="7">
    <location>
        <begin position="19"/>
        <end position="85"/>
    </location>
</feature>
<dbReference type="GO" id="GO:0005737">
    <property type="term" value="C:cytoplasm"/>
    <property type="evidence" value="ECO:0007669"/>
    <property type="project" value="TreeGrafter"/>
</dbReference>
<dbReference type="PANTHER" id="PTHR43920:SF5">
    <property type="entry name" value="CHLORIDE INTRACELLULAR CHANNEL CLIC"/>
    <property type="match status" value="1"/>
</dbReference>
<dbReference type="EMBL" id="MN837907">
    <property type="protein sequence ID" value="QOC68536.1"/>
    <property type="molecule type" value="mRNA"/>
</dbReference>
<reference evidence="8" key="1">
    <citation type="submission" date="2019-12" db="EMBL/GenBank/DDBJ databases">
        <authorList>
            <person name="Zhang X."/>
            <person name="Yan H."/>
            <person name="Liu D."/>
        </authorList>
    </citation>
    <scope>NUCLEOTIDE SEQUENCE</scope>
    <source>
        <tissue evidence="8">Hemocytes</tissue>
    </source>
</reference>
<organism evidence="8">
    <name type="scientific">Magallana gigas</name>
    <name type="common">Pacific oyster</name>
    <name type="synonym">Crassostrea gigas</name>
    <dbReference type="NCBI Taxonomy" id="29159"/>
    <lineage>
        <taxon>Eukaryota</taxon>
        <taxon>Metazoa</taxon>
        <taxon>Spiralia</taxon>
        <taxon>Lophotrochozoa</taxon>
        <taxon>Mollusca</taxon>
        <taxon>Bivalvia</taxon>
        <taxon>Autobranchia</taxon>
        <taxon>Pteriomorphia</taxon>
        <taxon>Ostreida</taxon>
        <taxon>Ostreoidea</taxon>
        <taxon>Ostreidae</taxon>
        <taxon>Magallana</taxon>
    </lineage>
</organism>
<evidence type="ECO:0000259" key="7">
    <source>
        <dbReference type="Pfam" id="PF22441"/>
    </source>
</evidence>
<evidence type="ECO:0000256" key="3">
    <source>
        <dbReference type="ARBA" id="ARBA00022692"/>
    </source>
</evidence>
<dbReference type="GO" id="GO:0016324">
    <property type="term" value="C:apical plasma membrane"/>
    <property type="evidence" value="ECO:0007669"/>
    <property type="project" value="TreeGrafter"/>
</dbReference>
<evidence type="ECO:0000256" key="4">
    <source>
        <dbReference type="ARBA" id="ARBA00022989"/>
    </source>
</evidence>
<keyword evidence="4" id="KW-1133">Transmembrane helix</keyword>
<proteinExistence type="evidence at transcript level"/>
<name>A0A7L7T088_MAGGI</name>
<dbReference type="GO" id="GO:0005254">
    <property type="term" value="F:chloride channel activity"/>
    <property type="evidence" value="ECO:0007669"/>
    <property type="project" value="TreeGrafter"/>
</dbReference>
<dbReference type="CDD" id="cd03198">
    <property type="entry name" value="GST_C_CLIC"/>
    <property type="match status" value="1"/>
</dbReference>
<evidence type="ECO:0000256" key="5">
    <source>
        <dbReference type="ARBA" id="ARBA00023136"/>
    </source>
</evidence>
<evidence type="ECO:0000313" key="8">
    <source>
        <dbReference type="EMBL" id="QOC68536.1"/>
    </source>
</evidence>